<dbReference type="EMBL" id="FOHU01000037">
    <property type="protein sequence ID" value="SET80500.1"/>
    <property type="molecule type" value="Genomic_DNA"/>
</dbReference>
<evidence type="ECO:0000313" key="2">
    <source>
        <dbReference type="EMBL" id="SET80500.1"/>
    </source>
</evidence>
<dbReference type="Proteomes" id="UP000199568">
    <property type="component" value="Unassembled WGS sequence"/>
</dbReference>
<evidence type="ECO:0000256" key="1">
    <source>
        <dbReference type="SAM" id="Coils"/>
    </source>
</evidence>
<dbReference type="STRING" id="426128.SAMN05660297_03563"/>
<dbReference type="RefSeq" id="WP_090446982.1">
    <property type="nucleotide sequence ID" value="NZ_FOHU01000037.1"/>
</dbReference>
<keyword evidence="1" id="KW-0175">Coiled coil</keyword>
<sequence length="67" mass="8209">MIQKDMEEMIGCYQNNLALLKQIKEEFEREKEMNKEQETEIINELIYRTEYFAYQLKSKVAKMDRPI</sequence>
<gene>
    <name evidence="2" type="ORF">SAMN05660297_03563</name>
</gene>
<dbReference type="AlphaFoldDB" id="A0A1I0H9Y5"/>
<keyword evidence="3" id="KW-1185">Reference proteome</keyword>
<accession>A0A1I0H9Y5</accession>
<feature type="coiled-coil region" evidence="1">
    <location>
        <begin position="10"/>
        <end position="40"/>
    </location>
</feature>
<proteinExistence type="predicted"/>
<protein>
    <submittedName>
        <fullName evidence="2">Uncharacterized protein</fullName>
    </submittedName>
</protein>
<evidence type="ECO:0000313" key="3">
    <source>
        <dbReference type="Proteomes" id="UP000199568"/>
    </source>
</evidence>
<organism evidence="2 3">
    <name type="scientific">Natronincola peptidivorans</name>
    <dbReference type="NCBI Taxonomy" id="426128"/>
    <lineage>
        <taxon>Bacteria</taxon>
        <taxon>Bacillati</taxon>
        <taxon>Bacillota</taxon>
        <taxon>Clostridia</taxon>
        <taxon>Peptostreptococcales</taxon>
        <taxon>Natronincolaceae</taxon>
        <taxon>Natronincola</taxon>
    </lineage>
</organism>
<name>A0A1I0H9Y5_9FIRM</name>
<reference evidence="2 3" key="1">
    <citation type="submission" date="2016-10" db="EMBL/GenBank/DDBJ databases">
        <authorList>
            <person name="de Groot N.N."/>
        </authorList>
    </citation>
    <scope>NUCLEOTIDE SEQUENCE [LARGE SCALE GENOMIC DNA]</scope>
    <source>
        <strain evidence="2 3">DSM 18979</strain>
    </source>
</reference>